<evidence type="ECO:0000313" key="3">
    <source>
        <dbReference type="Proteomes" id="UP000579945"/>
    </source>
</evidence>
<evidence type="ECO:0008006" key="4">
    <source>
        <dbReference type="Google" id="ProtNLM"/>
    </source>
</evidence>
<feature type="chain" id="PRO_5030837164" description="Secreted protein" evidence="1">
    <location>
        <begin position="29"/>
        <end position="86"/>
    </location>
</feature>
<feature type="signal peptide" evidence="1">
    <location>
        <begin position="1"/>
        <end position="28"/>
    </location>
</feature>
<protein>
    <recommendedName>
        <fullName evidence="4">Secreted protein</fullName>
    </recommendedName>
</protein>
<proteinExistence type="predicted"/>
<reference evidence="2 3" key="1">
    <citation type="submission" date="2020-08" db="EMBL/GenBank/DDBJ databases">
        <title>Sequencing the genomes of 1000 actinobacteria strains.</title>
        <authorList>
            <person name="Klenk H.-P."/>
        </authorList>
    </citation>
    <scope>NUCLEOTIDE SEQUENCE [LARGE SCALE GENOMIC DNA]</scope>
    <source>
        <strain evidence="2 3">DSM 44320</strain>
    </source>
</reference>
<sequence>MIHAVKRAATVALVSLATLAPLGTVAHASPSATTAPITIQAPYWQPRGPFGNYSRCISERTEFKRYYLVTDCYMYNGSWWFDYKDR</sequence>
<name>A0A7W5Y6R6_9ACTN</name>
<gene>
    <name evidence="2" type="ORF">FHR33_002586</name>
</gene>
<dbReference type="RefSeq" id="WP_183646381.1">
    <property type="nucleotide sequence ID" value="NZ_JACIBV010000001.1"/>
</dbReference>
<dbReference type="EMBL" id="JACIBV010000001">
    <property type="protein sequence ID" value="MBB3726726.1"/>
    <property type="molecule type" value="Genomic_DNA"/>
</dbReference>
<dbReference type="AlphaFoldDB" id="A0A7W5Y6R6"/>
<dbReference type="GeneID" id="95389073"/>
<evidence type="ECO:0000256" key="1">
    <source>
        <dbReference type="SAM" id="SignalP"/>
    </source>
</evidence>
<accession>A0A7W5Y6R6</accession>
<evidence type="ECO:0000313" key="2">
    <source>
        <dbReference type="EMBL" id="MBB3726726.1"/>
    </source>
</evidence>
<organism evidence="2 3">
    <name type="scientific">Nonomuraea dietziae</name>
    <dbReference type="NCBI Taxonomy" id="65515"/>
    <lineage>
        <taxon>Bacteria</taxon>
        <taxon>Bacillati</taxon>
        <taxon>Actinomycetota</taxon>
        <taxon>Actinomycetes</taxon>
        <taxon>Streptosporangiales</taxon>
        <taxon>Streptosporangiaceae</taxon>
        <taxon>Nonomuraea</taxon>
    </lineage>
</organism>
<keyword evidence="1" id="KW-0732">Signal</keyword>
<dbReference type="Proteomes" id="UP000579945">
    <property type="component" value="Unassembled WGS sequence"/>
</dbReference>
<keyword evidence="3" id="KW-1185">Reference proteome</keyword>
<comment type="caution">
    <text evidence="2">The sequence shown here is derived from an EMBL/GenBank/DDBJ whole genome shotgun (WGS) entry which is preliminary data.</text>
</comment>